<name>A0A3N4MC39_9BACT</name>
<protein>
    <submittedName>
        <fullName evidence="1">Uncharacterized protein</fullName>
    </submittedName>
</protein>
<dbReference type="RefSeq" id="WP_123864607.1">
    <property type="nucleotide sequence ID" value="NZ_QXZY01000005.1"/>
</dbReference>
<dbReference type="AlphaFoldDB" id="A0A3N4MC39"/>
<comment type="caution">
    <text evidence="1">The sequence shown here is derived from an EMBL/GenBank/DDBJ whole genome shotgun (WGS) entry which is preliminary data.</text>
</comment>
<organism evidence="1 2">
    <name type="scientific">Chitinophaga barathri</name>
    <dbReference type="NCBI Taxonomy" id="1647451"/>
    <lineage>
        <taxon>Bacteria</taxon>
        <taxon>Pseudomonadati</taxon>
        <taxon>Bacteroidota</taxon>
        <taxon>Chitinophagia</taxon>
        <taxon>Chitinophagales</taxon>
        <taxon>Chitinophagaceae</taxon>
        <taxon>Chitinophaga</taxon>
    </lineage>
</organism>
<gene>
    <name evidence="1" type="ORF">EG028_08975</name>
</gene>
<accession>A0A3N4MC39</accession>
<sequence>MSLNSSRLWSTIPPLLRDTTRWRQLIIQSEGNVLVKLMNDSLENLTFKVDTALQTTTLPRAGDTTHRSRLQYTADSAYLTLTVVMNNDTVLYRLRKFDHRTFGLVSRGFRWVSEYPYNR</sequence>
<keyword evidence="2" id="KW-1185">Reference proteome</keyword>
<dbReference type="EMBL" id="RMBX01000004">
    <property type="protein sequence ID" value="RPD41442.1"/>
    <property type="molecule type" value="Genomic_DNA"/>
</dbReference>
<evidence type="ECO:0000313" key="2">
    <source>
        <dbReference type="Proteomes" id="UP000279089"/>
    </source>
</evidence>
<reference evidence="2" key="1">
    <citation type="submission" date="2018-11" db="EMBL/GenBank/DDBJ databases">
        <title>Chitinophaga lutea sp.nov., isolate from arsenic contaminated soil.</title>
        <authorList>
            <person name="Zong Y."/>
        </authorList>
    </citation>
    <scope>NUCLEOTIDE SEQUENCE [LARGE SCALE GENOMIC DNA]</scope>
    <source>
        <strain evidence="2">YLT18</strain>
    </source>
</reference>
<proteinExistence type="predicted"/>
<evidence type="ECO:0000313" key="1">
    <source>
        <dbReference type="EMBL" id="RPD41442.1"/>
    </source>
</evidence>
<dbReference type="Proteomes" id="UP000279089">
    <property type="component" value="Unassembled WGS sequence"/>
</dbReference>